<evidence type="ECO:0000313" key="7">
    <source>
        <dbReference type="EMBL" id="MFC7418485.1"/>
    </source>
</evidence>
<dbReference type="PROSITE" id="PS51123">
    <property type="entry name" value="OMPA_2"/>
    <property type="match status" value="1"/>
</dbReference>
<evidence type="ECO:0000259" key="6">
    <source>
        <dbReference type="PROSITE" id="PS51123"/>
    </source>
</evidence>
<dbReference type="SUPFAM" id="SSF103088">
    <property type="entry name" value="OmpA-like"/>
    <property type="match status" value="1"/>
</dbReference>
<dbReference type="InterPro" id="IPR036737">
    <property type="entry name" value="OmpA-like_sf"/>
</dbReference>
<feature type="signal peptide" evidence="5">
    <location>
        <begin position="1"/>
        <end position="21"/>
    </location>
</feature>
<proteinExistence type="predicted"/>
<dbReference type="Gene3D" id="3.30.1330.60">
    <property type="entry name" value="OmpA-like domain"/>
    <property type="match status" value="1"/>
</dbReference>
<reference evidence="8" key="1">
    <citation type="journal article" date="2019" name="Int. J. Syst. Evol. Microbiol.">
        <title>The Global Catalogue of Microorganisms (GCM) 10K type strain sequencing project: providing services to taxonomists for standard genome sequencing and annotation.</title>
        <authorList>
            <consortium name="The Broad Institute Genomics Platform"/>
            <consortium name="The Broad Institute Genome Sequencing Center for Infectious Disease"/>
            <person name="Wu L."/>
            <person name="Ma J."/>
        </authorList>
    </citation>
    <scope>NUCLEOTIDE SEQUENCE [LARGE SCALE GENOMIC DNA]</scope>
    <source>
        <strain evidence="8">CCUG 62945</strain>
    </source>
</reference>
<keyword evidence="8" id="KW-1185">Reference proteome</keyword>
<dbReference type="Proteomes" id="UP001596473">
    <property type="component" value="Unassembled WGS sequence"/>
</dbReference>
<dbReference type="PANTHER" id="PTHR30329">
    <property type="entry name" value="STATOR ELEMENT OF FLAGELLAR MOTOR COMPLEX"/>
    <property type="match status" value="1"/>
</dbReference>
<dbReference type="Pfam" id="PF00691">
    <property type="entry name" value="OmpA"/>
    <property type="match status" value="1"/>
</dbReference>
<dbReference type="CDD" id="cd07185">
    <property type="entry name" value="OmpA_C-like"/>
    <property type="match status" value="1"/>
</dbReference>
<feature type="chain" id="PRO_5046951004" evidence="5">
    <location>
        <begin position="22"/>
        <end position="180"/>
    </location>
</feature>
<comment type="caution">
    <text evidence="7">The sequence shown here is derived from an EMBL/GenBank/DDBJ whole genome shotgun (WGS) entry which is preliminary data.</text>
</comment>
<keyword evidence="5" id="KW-0732">Signal</keyword>
<evidence type="ECO:0000256" key="1">
    <source>
        <dbReference type="ARBA" id="ARBA00004442"/>
    </source>
</evidence>
<gene>
    <name evidence="7" type="ORF">ACFQNF_01150</name>
</gene>
<evidence type="ECO:0000256" key="4">
    <source>
        <dbReference type="PROSITE-ProRule" id="PRU00473"/>
    </source>
</evidence>
<accession>A0ABW2QXN2</accession>
<dbReference type="EMBL" id="JBHTBQ010000002">
    <property type="protein sequence ID" value="MFC7418485.1"/>
    <property type="molecule type" value="Genomic_DNA"/>
</dbReference>
<keyword evidence="3" id="KW-0998">Cell outer membrane</keyword>
<protein>
    <submittedName>
        <fullName evidence="7">OmpA family protein</fullName>
    </submittedName>
</protein>
<evidence type="ECO:0000256" key="5">
    <source>
        <dbReference type="SAM" id="SignalP"/>
    </source>
</evidence>
<dbReference type="PANTHER" id="PTHR30329:SF21">
    <property type="entry name" value="LIPOPROTEIN YIAD-RELATED"/>
    <property type="match status" value="1"/>
</dbReference>
<comment type="subcellular location">
    <subcellularLocation>
        <location evidence="1">Cell outer membrane</location>
    </subcellularLocation>
</comment>
<dbReference type="RefSeq" id="WP_380185508.1">
    <property type="nucleotide sequence ID" value="NZ_JBHTBQ010000002.1"/>
</dbReference>
<keyword evidence="2 4" id="KW-0472">Membrane</keyword>
<dbReference type="PRINTS" id="PR01021">
    <property type="entry name" value="OMPADOMAIN"/>
</dbReference>
<feature type="domain" description="OmpA-like" evidence="6">
    <location>
        <begin position="56"/>
        <end position="174"/>
    </location>
</feature>
<sequence length="180" mass="19587">MNTRILLAPLILIPLLFNSYAAEPNNSEQMIESLLPKTMTRNIVIEEDGEVAPPSQQAGNPSISIPIVFEYGSSRLTPGSRSTLDTIARALNHPKLQAYQFLIEGHTDGKGSSETNQTLSEKRAAAVRAYLSGPRHVEQVRLLVIGKGASELLLPDEPYAAANRRVKFVNVGKIQGGKVE</sequence>
<evidence type="ECO:0000256" key="3">
    <source>
        <dbReference type="ARBA" id="ARBA00023237"/>
    </source>
</evidence>
<organism evidence="7 8">
    <name type="scientific">Iodobacter arcticus</name>
    <dbReference type="NCBI Taxonomy" id="590593"/>
    <lineage>
        <taxon>Bacteria</taxon>
        <taxon>Pseudomonadati</taxon>
        <taxon>Pseudomonadota</taxon>
        <taxon>Betaproteobacteria</taxon>
        <taxon>Neisseriales</taxon>
        <taxon>Chitinibacteraceae</taxon>
        <taxon>Iodobacter</taxon>
    </lineage>
</organism>
<dbReference type="InterPro" id="IPR006664">
    <property type="entry name" value="OMP_bac"/>
</dbReference>
<name>A0ABW2QXN2_9NEIS</name>
<dbReference type="InterPro" id="IPR006665">
    <property type="entry name" value="OmpA-like"/>
</dbReference>
<evidence type="ECO:0000256" key="2">
    <source>
        <dbReference type="ARBA" id="ARBA00023136"/>
    </source>
</evidence>
<dbReference type="InterPro" id="IPR050330">
    <property type="entry name" value="Bact_OuterMem_StrucFunc"/>
</dbReference>
<evidence type="ECO:0000313" key="8">
    <source>
        <dbReference type="Proteomes" id="UP001596473"/>
    </source>
</evidence>